<dbReference type="Proteomes" id="UP000215005">
    <property type="component" value="Chromosome"/>
</dbReference>
<evidence type="ECO:0000256" key="1">
    <source>
        <dbReference type="SAM" id="MobiDB-lite"/>
    </source>
</evidence>
<protein>
    <submittedName>
        <fullName evidence="2">Uncharacterized protein</fullName>
    </submittedName>
</protein>
<proteinExistence type="predicted"/>
<keyword evidence="3" id="KW-1185">Reference proteome</keyword>
<organism evidence="2 3">
    <name type="scientific">Nocardiopsis gilva YIM 90087</name>
    <dbReference type="NCBI Taxonomy" id="1235441"/>
    <lineage>
        <taxon>Bacteria</taxon>
        <taxon>Bacillati</taxon>
        <taxon>Actinomycetota</taxon>
        <taxon>Actinomycetes</taxon>
        <taxon>Streptosporangiales</taxon>
        <taxon>Nocardiopsidaceae</taxon>
        <taxon>Nocardiopsis</taxon>
    </lineage>
</organism>
<feature type="region of interest" description="Disordered" evidence="1">
    <location>
        <begin position="22"/>
        <end position="82"/>
    </location>
</feature>
<feature type="compositionally biased region" description="Low complexity" evidence="1">
    <location>
        <begin position="57"/>
        <end position="68"/>
    </location>
</feature>
<name>A0A223SCF6_9ACTN</name>
<evidence type="ECO:0000313" key="3">
    <source>
        <dbReference type="Proteomes" id="UP000215005"/>
    </source>
</evidence>
<sequence>MNTGEEPPDALGALHLAALRVSAARPGSGGHSTKDHTPVSYSVPVSVPTRPRRNDHLTPTAPAHTPLPADRPAVSTADEVPPGNDIDGIGDIVLAGRPSGYAHLAARPIATAGRLVAAARAAASALALAPSSLSRRFRRHRGHWYIAPRPVRRAVDRGLRVEVAALAPGEAAELPERRHRPATRRGVALHLVYGDAHLITPEDDGDPVIRPFAAGSTRLLGTGNGHRLVNTGAGPALAVRVLV</sequence>
<accession>A0A223SCF6</accession>
<feature type="compositionally biased region" description="Low complexity" evidence="1">
    <location>
        <begin position="38"/>
        <end position="49"/>
    </location>
</feature>
<gene>
    <name evidence="2" type="ORF">CDO52_25825</name>
</gene>
<dbReference type="AlphaFoldDB" id="A0A223SCF6"/>
<dbReference type="EMBL" id="CP022753">
    <property type="protein sequence ID" value="ASU85766.1"/>
    <property type="molecule type" value="Genomic_DNA"/>
</dbReference>
<dbReference type="KEGG" id="ngv:CDO52_25825"/>
<reference evidence="2 3" key="1">
    <citation type="submission" date="2017-08" db="EMBL/GenBank/DDBJ databases">
        <title>The complete genome sequence of Nocardiopsis gilva YIM 90087.</title>
        <authorList>
            <person name="Yin M."/>
            <person name="Tang S."/>
        </authorList>
    </citation>
    <scope>NUCLEOTIDE SEQUENCE [LARGE SCALE GENOMIC DNA]</scope>
    <source>
        <strain evidence="2 3">YIM 90087</strain>
    </source>
</reference>
<evidence type="ECO:0000313" key="2">
    <source>
        <dbReference type="EMBL" id="ASU85766.1"/>
    </source>
</evidence>